<evidence type="ECO:0000256" key="1">
    <source>
        <dbReference type="ARBA" id="ARBA00022676"/>
    </source>
</evidence>
<dbReference type="InterPro" id="IPR035902">
    <property type="entry name" value="Nuc_phospho_transferase"/>
</dbReference>
<reference evidence="4 5" key="1">
    <citation type="submission" date="2021-03" db="EMBL/GenBank/DDBJ databases">
        <title>Genomic and phenotypic characterization of Chloracidobacterium isolates provides evidence for multiple species.</title>
        <authorList>
            <person name="Saini M.K."/>
            <person name="Costas A.M.G."/>
            <person name="Tank M."/>
            <person name="Bryant D.A."/>
        </authorList>
    </citation>
    <scope>NUCLEOTIDE SEQUENCE [LARGE SCALE GENOMIC DNA]</scope>
    <source>
        <strain evidence="4 5">BV2-C</strain>
    </source>
</reference>
<dbReference type="NCBIfam" id="TIGR01245">
    <property type="entry name" value="trpD"/>
    <property type="match status" value="1"/>
</dbReference>
<evidence type="ECO:0000313" key="4">
    <source>
        <dbReference type="EMBL" id="QUW04138.1"/>
    </source>
</evidence>
<feature type="domain" description="Glycosyl transferase family 3" evidence="3">
    <location>
        <begin position="59"/>
        <end position="308"/>
    </location>
</feature>
<evidence type="ECO:0000256" key="2">
    <source>
        <dbReference type="ARBA" id="ARBA00022679"/>
    </source>
</evidence>
<keyword evidence="2 4" id="KW-0808">Transferase</keyword>
<dbReference type="SUPFAM" id="SSF52418">
    <property type="entry name" value="Nucleoside phosphorylase/phosphoribosyltransferase catalytic domain"/>
    <property type="match status" value="1"/>
</dbReference>
<dbReference type="Pfam" id="PF00591">
    <property type="entry name" value="Glycos_transf_3"/>
    <property type="match status" value="1"/>
</dbReference>
<dbReference type="PANTHER" id="PTHR43285:SF2">
    <property type="entry name" value="ANTHRANILATE PHOSPHORIBOSYLTRANSFERASE"/>
    <property type="match status" value="1"/>
</dbReference>
<dbReference type="EMBL" id="CP072649">
    <property type="protein sequence ID" value="QUW04138.1"/>
    <property type="molecule type" value="Genomic_DNA"/>
</dbReference>
<dbReference type="InterPro" id="IPR000312">
    <property type="entry name" value="Glycosyl_Trfase_fam3"/>
</dbReference>
<organism evidence="4 5">
    <name type="scientific">Chloracidobacterium validum</name>
    <dbReference type="NCBI Taxonomy" id="2821543"/>
    <lineage>
        <taxon>Bacteria</taxon>
        <taxon>Pseudomonadati</taxon>
        <taxon>Acidobacteriota</taxon>
        <taxon>Terriglobia</taxon>
        <taxon>Terriglobales</taxon>
        <taxon>Acidobacteriaceae</taxon>
        <taxon>Chloracidobacterium</taxon>
    </lineage>
</organism>
<proteinExistence type="predicted"/>
<dbReference type="Proteomes" id="UP000676506">
    <property type="component" value="Chromosome 2"/>
</dbReference>
<dbReference type="Gene3D" id="3.40.1030.10">
    <property type="entry name" value="Nucleoside phosphorylase/phosphoribosyltransferase catalytic domain"/>
    <property type="match status" value="1"/>
</dbReference>
<evidence type="ECO:0000259" key="3">
    <source>
        <dbReference type="Pfam" id="PF00591"/>
    </source>
</evidence>
<keyword evidence="1 4" id="KW-0328">Glycosyltransferase</keyword>
<dbReference type="RefSeq" id="WP_211430027.1">
    <property type="nucleotide sequence ID" value="NZ_CP072649.1"/>
</dbReference>
<sequence length="322" mass="34940">MTNETHPDSLDALLSGRLTDAEADAWLSRLTPEQATFEQFTALIAAVRALALPMPDIADDILDCCGTGGSGRPHFNVSTTVAFVLAARGVRVVKFGNRAATSASGSFDLLERLGVPVEYPLARLPVLLDVTNLAFLYAPQCYPALKSVAAARRRFGRPTLFNYIGPLLHPLRPAWRLMGVSHGRMQAFAAQWLANDSQTRRALVVRGDRDSDELTPVGTSSIYDVRPRQIAKFPWTATKPPDTSPPTATDTPEANLDRFWQIVSGQDTTSAAYHSVRLNAGFGLVVSGHAATPEEGMAQASELLATGQVKRQVEQFLARVRT</sequence>
<name>A0ABX8BEU1_9BACT</name>
<dbReference type="EC" id="2.4.2.18" evidence="4"/>
<evidence type="ECO:0000313" key="5">
    <source>
        <dbReference type="Proteomes" id="UP000676506"/>
    </source>
</evidence>
<protein>
    <submittedName>
        <fullName evidence="4">Anthranilate phosphoribosyltransferase</fullName>
        <ecNumber evidence="4">2.4.2.18</ecNumber>
    </submittedName>
</protein>
<keyword evidence="5" id="KW-1185">Reference proteome</keyword>
<dbReference type="PANTHER" id="PTHR43285">
    <property type="entry name" value="ANTHRANILATE PHOSPHORIBOSYLTRANSFERASE"/>
    <property type="match status" value="1"/>
</dbReference>
<accession>A0ABX8BEU1</accession>
<dbReference type="GO" id="GO:0004048">
    <property type="term" value="F:anthranilate phosphoribosyltransferase activity"/>
    <property type="evidence" value="ECO:0007669"/>
    <property type="project" value="UniProtKB-EC"/>
</dbReference>
<gene>
    <name evidence="4" type="primary">trpD</name>
    <name evidence="4" type="ORF">J8C06_13930</name>
</gene>
<dbReference type="InterPro" id="IPR005940">
    <property type="entry name" value="Anthranilate_Pribosyl_Tfrase"/>
</dbReference>